<dbReference type="OrthoDB" id="10505501at2759"/>
<proteinExistence type="predicted"/>
<evidence type="ECO:0000313" key="2">
    <source>
        <dbReference type="Proteomes" id="UP000646827"/>
    </source>
</evidence>
<name>A0A8H7V8W1_9FUNG</name>
<organism evidence="1 2">
    <name type="scientific">Circinella minor</name>
    <dbReference type="NCBI Taxonomy" id="1195481"/>
    <lineage>
        <taxon>Eukaryota</taxon>
        <taxon>Fungi</taxon>
        <taxon>Fungi incertae sedis</taxon>
        <taxon>Mucoromycota</taxon>
        <taxon>Mucoromycotina</taxon>
        <taxon>Mucoromycetes</taxon>
        <taxon>Mucorales</taxon>
        <taxon>Lichtheimiaceae</taxon>
        <taxon>Circinella</taxon>
    </lineage>
</organism>
<dbReference type="AlphaFoldDB" id="A0A8H7V8W1"/>
<sequence>MNSYNIDDILNDINIFQTNNLENPSLTITELNNPIPNDNPLKLLETIETHNFQTSLSQSEIENNQRIDKMINLLKDYIKAYEQTKMIRKKRRLAAEAIVDLVNNHPKFVIAKDKKRGDGRHALLQEIFHQHDIDRHVLTTNTPLKLDYFRIFKENPKH</sequence>
<gene>
    <name evidence="1" type="ORF">INT45_003975</name>
</gene>
<dbReference type="Proteomes" id="UP000646827">
    <property type="component" value="Unassembled WGS sequence"/>
</dbReference>
<protein>
    <submittedName>
        <fullName evidence="1">Uncharacterized protein</fullName>
    </submittedName>
</protein>
<reference evidence="1 2" key="1">
    <citation type="submission" date="2020-12" db="EMBL/GenBank/DDBJ databases">
        <title>Metabolic potential, ecology and presence of endohyphal bacteria is reflected in genomic diversity of Mucoromycotina.</title>
        <authorList>
            <person name="Muszewska A."/>
            <person name="Okrasinska A."/>
            <person name="Steczkiewicz K."/>
            <person name="Drgas O."/>
            <person name="Orlowska M."/>
            <person name="Perlinska-Lenart U."/>
            <person name="Aleksandrzak-Piekarczyk T."/>
            <person name="Szatraj K."/>
            <person name="Zielenkiewicz U."/>
            <person name="Pilsyk S."/>
            <person name="Malc E."/>
            <person name="Mieczkowski P."/>
            <person name="Kruszewska J.S."/>
            <person name="Biernat P."/>
            <person name="Pawlowska J."/>
        </authorList>
    </citation>
    <scope>NUCLEOTIDE SEQUENCE [LARGE SCALE GENOMIC DNA]</scope>
    <source>
        <strain evidence="1 2">CBS 142.35</strain>
    </source>
</reference>
<comment type="caution">
    <text evidence="1">The sequence shown here is derived from an EMBL/GenBank/DDBJ whole genome shotgun (WGS) entry which is preliminary data.</text>
</comment>
<accession>A0A8H7V8W1</accession>
<keyword evidence="2" id="KW-1185">Reference proteome</keyword>
<dbReference type="EMBL" id="JAEPRB010000801">
    <property type="protein sequence ID" value="KAG2211535.1"/>
    <property type="molecule type" value="Genomic_DNA"/>
</dbReference>
<evidence type="ECO:0000313" key="1">
    <source>
        <dbReference type="EMBL" id="KAG2211535.1"/>
    </source>
</evidence>